<evidence type="ECO:0000313" key="3">
    <source>
        <dbReference type="Proteomes" id="UP000005713"/>
    </source>
</evidence>
<feature type="transmembrane region" description="Helical" evidence="1">
    <location>
        <begin position="35"/>
        <end position="57"/>
    </location>
</feature>
<comment type="caution">
    <text evidence="2">The sequence shown here is derived from an EMBL/GenBank/DDBJ whole genome shotgun (WGS) entry which is preliminary data.</text>
</comment>
<evidence type="ECO:0000256" key="1">
    <source>
        <dbReference type="SAM" id="Phobius"/>
    </source>
</evidence>
<keyword evidence="3" id="KW-1185">Reference proteome</keyword>
<keyword evidence="1" id="KW-1133">Transmembrane helix</keyword>
<dbReference type="AlphaFoldDB" id="A3K591"/>
<dbReference type="EMBL" id="AAYA01000008">
    <property type="protein sequence ID" value="EBA07692.1"/>
    <property type="molecule type" value="Genomic_DNA"/>
</dbReference>
<accession>A3K591</accession>
<dbReference type="OrthoDB" id="9859191at2"/>
<keyword evidence="1" id="KW-0472">Membrane</keyword>
<reference evidence="2 3" key="1">
    <citation type="submission" date="2006-06" db="EMBL/GenBank/DDBJ databases">
        <authorList>
            <person name="Moran M.A."/>
            <person name="Ferriera S."/>
            <person name="Johnson J."/>
            <person name="Kravitz S."/>
            <person name="Beeson K."/>
            <person name="Sutton G."/>
            <person name="Rogers Y.-H."/>
            <person name="Friedman R."/>
            <person name="Frazier M."/>
            <person name="Venter J.C."/>
        </authorList>
    </citation>
    <scope>NUCLEOTIDE SEQUENCE [LARGE SCALE GENOMIC DNA]</scope>
    <source>
        <strain evidence="2 3">E-37</strain>
    </source>
</reference>
<name>A3K591_SAGS3</name>
<gene>
    <name evidence="2" type="ORF">SSE37_13938</name>
</gene>
<proteinExistence type="predicted"/>
<dbReference type="Proteomes" id="UP000005713">
    <property type="component" value="Unassembled WGS sequence"/>
</dbReference>
<evidence type="ECO:0000313" key="2">
    <source>
        <dbReference type="EMBL" id="EBA07692.1"/>
    </source>
</evidence>
<keyword evidence="1" id="KW-0812">Transmembrane</keyword>
<protein>
    <submittedName>
        <fullName evidence="2">Uncharacterized protein</fullName>
    </submittedName>
</protein>
<organism evidence="2 3">
    <name type="scientific">Sagittula stellata (strain ATCC 700073 / DSM 11524 / E-37)</name>
    <dbReference type="NCBI Taxonomy" id="388399"/>
    <lineage>
        <taxon>Bacteria</taxon>
        <taxon>Pseudomonadati</taxon>
        <taxon>Pseudomonadota</taxon>
        <taxon>Alphaproteobacteria</taxon>
        <taxon>Rhodobacterales</taxon>
        <taxon>Roseobacteraceae</taxon>
        <taxon>Sagittula</taxon>
    </lineage>
</organism>
<sequence>MTTDHDLRQAILGDAGAEVRKRVVKRHYGRRRGGFARGIAVKLLLLGLSLGASRYLMATEDGKAMFGQFQAGLLDVIQTEMAARREAAMAAEATVPTEAFVPVDPVEEAALMPGRGLFAAGGGAQPAERPPVNAMPESRVAVRRLGQLSSD</sequence>
<dbReference type="RefSeq" id="WP_005860116.1">
    <property type="nucleotide sequence ID" value="NZ_AAYA01000008.1"/>
</dbReference>